<evidence type="ECO:0000313" key="1">
    <source>
        <dbReference type="EMBL" id="MPC43457.1"/>
    </source>
</evidence>
<proteinExistence type="predicted"/>
<gene>
    <name evidence="1" type="ORF">E2C01_037105</name>
</gene>
<protein>
    <submittedName>
        <fullName evidence="1">Uncharacterized protein</fullName>
    </submittedName>
</protein>
<dbReference type="Proteomes" id="UP000324222">
    <property type="component" value="Unassembled WGS sequence"/>
</dbReference>
<sequence length="77" mass="8769">MYVPEKGLSPLPNPTSHSISASLAHYHLIDRLRSVSALVSHLSFISRVAVYQWPHKIHSDYAALWQHTGNIDDCFER</sequence>
<dbReference type="EMBL" id="VSRR010005840">
    <property type="protein sequence ID" value="MPC43457.1"/>
    <property type="molecule type" value="Genomic_DNA"/>
</dbReference>
<organism evidence="1 2">
    <name type="scientific">Portunus trituberculatus</name>
    <name type="common">Swimming crab</name>
    <name type="synonym">Neptunus trituberculatus</name>
    <dbReference type="NCBI Taxonomy" id="210409"/>
    <lineage>
        <taxon>Eukaryota</taxon>
        <taxon>Metazoa</taxon>
        <taxon>Ecdysozoa</taxon>
        <taxon>Arthropoda</taxon>
        <taxon>Crustacea</taxon>
        <taxon>Multicrustacea</taxon>
        <taxon>Malacostraca</taxon>
        <taxon>Eumalacostraca</taxon>
        <taxon>Eucarida</taxon>
        <taxon>Decapoda</taxon>
        <taxon>Pleocyemata</taxon>
        <taxon>Brachyura</taxon>
        <taxon>Eubrachyura</taxon>
        <taxon>Portunoidea</taxon>
        <taxon>Portunidae</taxon>
        <taxon>Portuninae</taxon>
        <taxon>Portunus</taxon>
    </lineage>
</organism>
<accession>A0A5B7FD31</accession>
<dbReference type="AlphaFoldDB" id="A0A5B7FD31"/>
<keyword evidence="2" id="KW-1185">Reference proteome</keyword>
<evidence type="ECO:0000313" key="2">
    <source>
        <dbReference type="Proteomes" id="UP000324222"/>
    </source>
</evidence>
<name>A0A5B7FD31_PORTR</name>
<reference evidence="1 2" key="1">
    <citation type="submission" date="2019-05" db="EMBL/GenBank/DDBJ databases">
        <title>Another draft genome of Portunus trituberculatus and its Hox gene families provides insights of decapod evolution.</title>
        <authorList>
            <person name="Jeong J.-H."/>
            <person name="Song I."/>
            <person name="Kim S."/>
            <person name="Choi T."/>
            <person name="Kim D."/>
            <person name="Ryu S."/>
            <person name="Kim W."/>
        </authorList>
    </citation>
    <scope>NUCLEOTIDE SEQUENCE [LARGE SCALE GENOMIC DNA]</scope>
    <source>
        <tissue evidence="1">Muscle</tissue>
    </source>
</reference>
<comment type="caution">
    <text evidence="1">The sequence shown here is derived from an EMBL/GenBank/DDBJ whole genome shotgun (WGS) entry which is preliminary data.</text>
</comment>